<comment type="catalytic activity">
    <reaction evidence="10">
        <text>thymidine + ATP = dTMP + ADP + H(+)</text>
        <dbReference type="Rhea" id="RHEA:19129"/>
        <dbReference type="ChEBI" id="CHEBI:15378"/>
        <dbReference type="ChEBI" id="CHEBI:17748"/>
        <dbReference type="ChEBI" id="CHEBI:30616"/>
        <dbReference type="ChEBI" id="CHEBI:63528"/>
        <dbReference type="ChEBI" id="CHEBI:456216"/>
        <dbReference type="EC" id="2.7.1.21"/>
    </reaction>
</comment>
<organism evidence="12 13">
    <name type="scientific">Neoasaia chiangmaiensis</name>
    <dbReference type="NCBI Taxonomy" id="320497"/>
    <lineage>
        <taxon>Bacteria</taxon>
        <taxon>Pseudomonadati</taxon>
        <taxon>Pseudomonadota</taxon>
        <taxon>Alphaproteobacteria</taxon>
        <taxon>Acetobacterales</taxon>
        <taxon>Acetobacteraceae</taxon>
        <taxon>Neoasaia</taxon>
    </lineage>
</organism>
<evidence type="ECO:0000256" key="3">
    <source>
        <dbReference type="ARBA" id="ARBA00022634"/>
    </source>
</evidence>
<accession>A0A1U9KSH9</accession>
<evidence type="ECO:0000256" key="10">
    <source>
        <dbReference type="RuleBase" id="RU000544"/>
    </source>
</evidence>
<reference evidence="12 13" key="1">
    <citation type="submission" date="2016-03" db="EMBL/GenBank/DDBJ databases">
        <title>Acetic acid bacteria sequencing.</title>
        <authorList>
            <person name="Brandt J."/>
            <person name="Jakob F."/>
            <person name="Vogel R.F."/>
        </authorList>
    </citation>
    <scope>NUCLEOTIDE SEQUENCE [LARGE SCALE GENOMIC DNA]</scope>
    <source>
        <strain evidence="12 13">NBRC 101099</strain>
    </source>
</reference>
<dbReference type="KEGG" id="nch:A0U93_13190"/>
<keyword evidence="5 10" id="KW-0547">Nucleotide-binding</keyword>
<dbReference type="SUPFAM" id="SSF57716">
    <property type="entry name" value="Glucocorticoid receptor-like (DNA-binding domain)"/>
    <property type="match status" value="1"/>
</dbReference>
<proteinExistence type="inferred from homology"/>
<evidence type="ECO:0000256" key="4">
    <source>
        <dbReference type="ARBA" id="ARBA00022679"/>
    </source>
</evidence>
<dbReference type="Proteomes" id="UP000188604">
    <property type="component" value="Chromosome"/>
</dbReference>
<dbReference type="PANTHER" id="PTHR11441">
    <property type="entry name" value="THYMIDINE KINASE"/>
    <property type="match status" value="1"/>
</dbReference>
<keyword evidence="4 10" id="KW-0808">Transferase</keyword>
<dbReference type="OrthoDB" id="9781579at2"/>
<sequence>MSCGKLVVIAGPMFAGKSAHLIAESKKHASTLNLAPAFDTRSGAFLHSREGSRLPARSVSEWPRDARDYAHAIIDEVHFLAPPFYAGDAVADILAARAAGLHLTVGGLDTDYLRKPFDITRRLMAAADRVCRLEARCHVCDAPARWTAKKRETGQVLETGDGELYEARCDAHWTTPEGA</sequence>
<dbReference type="PIRSF" id="PIRSF035805">
    <property type="entry name" value="TK_cell"/>
    <property type="match status" value="1"/>
</dbReference>
<dbReference type="Gene3D" id="3.40.50.300">
    <property type="entry name" value="P-loop containing nucleotide triphosphate hydrolases"/>
    <property type="match status" value="1"/>
</dbReference>
<gene>
    <name evidence="12" type="ORF">A0U93_13190</name>
</gene>
<evidence type="ECO:0000256" key="5">
    <source>
        <dbReference type="ARBA" id="ARBA00022741"/>
    </source>
</evidence>
<dbReference type="SUPFAM" id="SSF52540">
    <property type="entry name" value="P-loop containing nucleoside triphosphate hydrolases"/>
    <property type="match status" value="1"/>
</dbReference>
<name>A0A1U9KSH9_9PROT</name>
<evidence type="ECO:0000256" key="11">
    <source>
        <dbReference type="RuleBase" id="RU004165"/>
    </source>
</evidence>
<evidence type="ECO:0000256" key="8">
    <source>
        <dbReference type="PIRSR" id="PIRSR035805-1"/>
    </source>
</evidence>
<dbReference type="InterPro" id="IPR001267">
    <property type="entry name" value="Thymidine_kinase"/>
</dbReference>
<dbReference type="AlphaFoldDB" id="A0A1U9KSH9"/>
<dbReference type="PANTHER" id="PTHR11441:SF0">
    <property type="entry name" value="THYMIDINE KINASE, CYTOSOLIC"/>
    <property type="match status" value="1"/>
</dbReference>
<dbReference type="GO" id="GO:0005524">
    <property type="term" value="F:ATP binding"/>
    <property type="evidence" value="ECO:0007669"/>
    <property type="project" value="UniProtKB-KW"/>
</dbReference>
<dbReference type="GO" id="GO:0046104">
    <property type="term" value="P:thymidine metabolic process"/>
    <property type="evidence" value="ECO:0007669"/>
    <property type="project" value="TreeGrafter"/>
</dbReference>
<evidence type="ECO:0000256" key="9">
    <source>
        <dbReference type="PIRSR" id="PIRSR035805-2"/>
    </source>
</evidence>
<dbReference type="GO" id="GO:0004797">
    <property type="term" value="F:thymidine kinase activity"/>
    <property type="evidence" value="ECO:0007669"/>
    <property type="project" value="UniProtKB-EC"/>
</dbReference>
<feature type="binding site" evidence="9">
    <location>
        <position position="165"/>
    </location>
    <ligand>
        <name>substrate</name>
    </ligand>
</feature>
<dbReference type="EC" id="2.7.1.21" evidence="2 10"/>
<keyword evidence="13" id="KW-1185">Reference proteome</keyword>
<dbReference type="Pfam" id="PF00265">
    <property type="entry name" value="TK"/>
    <property type="match status" value="1"/>
</dbReference>
<evidence type="ECO:0000256" key="7">
    <source>
        <dbReference type="ARBA" id="ARBA00022840"/>
    </source>
</evidence>
<keyword evidence="7 10" id="KW-0067">ATP-binding</keyword>
<evidence type="ECO:0000256" key="1">
    <source>
        <dbReference type="ARBA" id="ARBA00007587"/>
    </source>
</evidence>
<dbReference type="Gene3D" id="3.30.60.20">
    <property type="match status" value="1"/>
</dbReference>
<feature type="active site" description="Proton acceptor" evidence="8">
    <location>
        <position position="76"/>
    </location>
</feature>
<dbReference type="RefSeq" id="WP_077807760.1">
    <property type="nucleotide sequence ID" value="NZ_BJXS01000001.1"/>
</dbReference>
<dbReference type="STRING" id="320497.A0U93_13190"/>
<keyword evidence="6 10" id="KW-0418">Kinase</keyword>
<evidence type="ECO:0000256" key="6">
    <source>
        <dbReference type="ARBA" id="ARBA00022777"/>
    </source>
</evidence>
<dbReference type="EMBL" id="CP014691">
    <property type="protein sequence ID" value="AQS88712.1"/>
    <property type="molecule type" value="Genomic_DNA"/>
</dbReference>
<dbReference type="GO" id="GO:0071897">
    <property type="term" value="P:DNA biosynthetic process"/>
    <property type="evidence" value="ECO:0007669"/>
    <property type="project" value="UniProtKB-KW"/>
</dbReference>
<keyword evidence="3 10" id="KW-0237">DNA synthesis</keyword>
<evidence type="ECO:0000313" key="12">
    <source>
        <dbReference type="EMBL" id="AQS88712.1"/>
    </source>
</evidence>
<evidence type="ECO:0000313" key="13">
    <source>
        <dbReference type="Proteomes" id="UP000188604"/>
    </source>
</evidence>
<comment type="similarity">
    <text evidence="1 11">Belongs to the thymidine kinase family.</text>
</comment>
<dbReference type="InterPro" id="IPR027417">
    <property type="entry name" value="P-loop_NTPase"/>
</dbReference>
<protein>
    <recommendedName>
        <fullName evidence="2 10">Thymidine kinase</fullName>
        <ecNumber evidence="2 10">2.7.1.21</ecNumber>
    </recommendedName>
</protein>
<evidence type="ECO:0000256" key="2">
    <source>
        <dbReference type="ARBA" id="ARBA00012118"/>
    </source>
</evidence>